<dbReference type="RefSeq" id="WP_103447542.1">
    <property type="nucleotide sequence ID" value="NZ_MINH01000019.1"/>
</dbReference>
<proteinExistence type="predicted"/>
<evidence type="ECO:0000313" key="1">
    <source>
        <dbReference type="EMBL" id="POG10775.1"/>
    </source>
</evidence>
<accession>A0A2S3X5M5</accession>
<evidence type="ECO:0000313" key="2">
    <source>
        <dbReference type="Proteomes" id="UP000237230"/>
    </source>
</evidence>
<dbReference type="OrthoDB" id="6886628at2"/>
<gene>
    <name evidence="1" type="ORF">BGP84_13935</name>
</gene>
<dbReference type="EMBL" id="MINH01000019">
    <property type="protein sequence ID" value="POG10775.1"/>
    <property type="molecule type" value="Genomic_DNA"/>
</dbReference>
<reference evidence="1 2" key="1">
    <citation type="submission" date="2016-08" db="EMBL/GenBank/DDBJ databases">
        <authorList>
            <person name="Seilhamer J.J."/>
        </authorList>
    </citation>
    <scope>NUCLEOTIDE SEQUENCE [LARGE SCALE GENOMIC DNA]</scope>
    <source>
        <strain evidence="1 2">KH-21-114</strain>
    </source>
</reference>
<dbReference type="Proteomes" id="UP000237230">
    <property type="component" value="Unassembled WGS sequence"/>
</dbReference>
<name>A0A2S3X5M5_PSEPU</name>
<reference evidence="1 2" key="2">
    <citation type="submission" date="2018-03" db="EMBL/GenBank/DDBJ databases">
        <title>Draft genome of Pseudomonas putida strain KH-21-114.</title>
        <authorList>
            <person name="Yoshizawa S."/>
            <person name="Khan N.H."/>
            <person name="Nishimura M."/>
            <person name="Chiura H.X."/>
            <person name="Ogura Y."/>
            <person name="Hayashi T."/>
            <person name="Kogure K."/>
        </authorList>
    </citation>
    <scope>NUCLEOTIDE SEQUENCE [LARGE SCALE GENOMIC DNA]</scope>
    <source>
        <strain evidence="1 2">KH-21-114</strain>
    </source>
</reference>
<organism evidence="1 2">
    <name type="scientific">Pseudomonas putida</name>
    <name type="common">Arthrobacter siderocapsulatus</name>
    <dbReference type="NCBI Taxonomy" id="303"/>
    <lineage>
        <taxon>Bacteria</taxon>
        <taxon>Pseudomonadati</taxon>
        <taxon>Pseudomonadota</taxon>
        <taxon>Gammaproteobacteria</taxon>
        <taxon>Pseudomonadales</taxon>
        <taxon>Pseudomonadaceae</taxon>
        <taxon>Pseudomonas</taxon>
    </lineage>
</organism>
<comment type="caution">
    <text evidence="1">The sequence shown here is derived from an EMBL/GenBank/DDBJ whole genome shotgun (WGS) entry which is preliminary data.</text>
</comment>
<protein>
    <submittedName>
        <fullName evidence="1">Uncharacterized protein</fullName>
    </submittedName>
</protein>
<sequence length="106" mass="11841">MTATDRLSLLQYEHLGLDDAAAAEFKVALEELRKLALEDRYEHPAALHLGDIADAENRQELAETKGWGIGFLQGLTCAKAFPPEQLEAMRKVFQAAAERAVKRMCR</sequence>
<dbReference type="AlphaFoldDB" id="A0A2S3X5M5"/>